<dbReference type="AlphaFoldDB" id="A0A1V6T5N4"/>
<dbReference type="OrthoDB" id="2958217at2759"/>
<name>A0A1V6T5N4_9EURO</name>
<comment type="caution">
    <text evidence="1">The sequence shown here is derived from an EMBL/GenBank/DDBJ whole genome shotgun (WGS) entry which is preliminary data.</text>
</comment>
<reference evidence="2" key="1">
    <citation type="journal article" date="2017" name="Nat. Microbiol.">
        <title>Global analysis of biosynthetic gene clusters reveals vast potential of secondary metabolite production in Penicillium species.</title>
        <authorList>
            <person name="Nielsen J.C."/>
            <person name="Grijseels S."/>
            <person name="Prigent S."/>
            <person name="Ji B."/>
            <person name="Dainat J."/>
            <person name="Nielsen K.F."/>
            <person name="Frisvad J.C."/>
            <person name="Workman M."/>
            <person name="Nielsen J."/>
        </authorList>
    </citation>
    <scope>NUCLEOTIDE SEQUENCE [LARGE SCALE GENOMIC DNA]</scope>
    <source>
        <strain evidence="2">IBT 24891</strain>
    </source>
</reference>
<evidence type="ECO:0000313" key="1">
    <source>
        <dbReference type="EMBL" id="OQE21240.1"/>
    </source>
</evidence>
<sequence>MSEIPYEPEDAWSTTLVSDRDELKPTLCPRCQSLDLTVDKFIIGTEPSIIDLSNSSRRYEPQKARENFRVKSGSNWENFSTLKYMSEHLDTCQLCLLLHRTMIRYGNNLPRETSCSLAWEIHGRESRKSGFSKKTRRIRLAWNDPSKNQQEAYLVLVAPHDPQRPNSDASARYQKEKHFLGRGFGDRKEKQALMKSWIDLCVEDHEKCKDNYGTTDAFKNLIRESYFGVIDVVDMQLKWLPKKRDGSPEPYIALSYVWGKQQDFPAMTKRQNIMTHILHGGLETFHFPRQLELSGKSYHERYKMQCYW</sequence>
<dbReference type="EMBL" id="MLKD01000012">
    <property type="protein sequence ID" value="OQE21240.1"/>
    <property type="molecule type" value="Genomic_DNA"/>
</dbReference>
<evidence type="ECO:0008006" key="3">
    <source>
        <dbReference type="Google" id="ProtNLM"/>
    </source>
</evidence>
<proteinExistence type="predicted"/>
<evidence type="ECO:0000313" key="2">
    <source>
        <dbReference type="Proteomes" id="UP000191285"/>
    </source>
</evidence>
<gene>
    <name evidence="1" type="ORF">PENSTE_c012G03347</name>
</gene>
<dbReference type="Proteomes" id="UP000191285">
    <property type="component" value="Unassembled WGS sequence"/>
</dbReference>
<organism evidence="1 2">
    <name type="scientific">Penicillium steckii</name>
    <dbReference type="NCBI Taxonomy" id="303698"/>
    <lineage>
        <taxon>Eukaryota</taxon>
        <taxon>Fungi</taxon>
        <taxon>Dikarya</taxon>
        <taxon>Ascomycota</taxon>
        <taxon>Pezizomycotina</taxon>
        <taxon>Eurotiomycetes</taxon>
        <taxon>Eurotiomycetidae</taxon>
        <taxon>Eurotiales</taxon>
        <taxon>Aspergillaceae</taxon>
        <taxon>Penicillium</taxon>
    </lineage>
</organism>
<accession>A0A1V6T5N4</accession>
<protein>
    <recommendedName>
        <fullName evidence="3">Heterokaryon incompatibility domain-containing protein</fullName>
    </recommendedName>
</protein>
<keyword evidence="2" id="KW-1185">Reference proteome</keyword>